<proteinExistence type="predicted"/>
<gene>
    <name evidence="1" type="ORF">M2283_010127</name>
</gene>
<protein>
    <submittedName>
        <fullName evidence="1">Uncharacterized protein</fullName>
    </submittedName>
</protein>
<dbReference type="Proteomes" id="UP001160499">
    <property type="component" value="Unassembled WGS sequence"/>
</dbReference>
<comment type="caution">
    <text evidence="1">The sequence shown here is derived from an EMBL/GenBank/DDBJ whole genome shotgun (WGS) entry which is preliminary data.</text>
</comment>
<reference evidence="1 2" key="1">
    <citation type="submission" date="2023-04" db="EMBL/GenBank/DDBJ databases">
        <title>Forest soil microbial communities from Buena Vista Peninsula, Colon Province, Panama.</title>
        <authorList>
            <person name="Bouskill N."/>
        </authorList>
    </citation>
    <scope>NUCLEOTIDE SEQUENCE [LARGE SCALE GENOMIC DNA]</scope>
    <source>
        <strain evidence="1 2">GGS1</strain>
    </source>
</reference>
<sequence>MPDINKPIRIVYPNTHDHVLNFGTPTPAREKRTAGVYMSIEPHLNKEAMEEEIQLETDPAPFHHRIEYVGHVKILVRLIQDISGVVRETGEMSPLKLPQGVKVGNARPFVTYALQVNSFVEHAKLHFILEGNNICINLPN</sequence>
<keyword evidence="2" id="KW-1185">Reference proteome</keyword>
<accession>A0ABT6M3T1</accession>
<evidence type="ECO:0000313" key="1">
    <source>
        <dbReference type="EMBL" id="MDH6222775.1"/>
    </source>
</evidence>
<dbReference type="EMBL" id="JARXVH010000043">
    <property type="protein sequence ID" value="MDH6222775.1"/>
    <property type="molecule type" value="Genomic_DNA"/>
</dbReference>
<evidence type="ECO:0000313" key="2">
    <source>
        <dbReference type="Proteomes" id="UP001160499"/>
    </source>
</evidence>
<organism evidence="1 2">
    <name type="scientific">Streptomyces pseudovenezuelae</name>
    <dbReference type="NCBI Taxonomy" id="67350"/>
    <lineage>
        <taxon>Bacteria</taxon>
        <taxon>Bacillati</taxon>
        <taxon>Actinomycetota</taxon>
        <taxon>Actinomycetes</taxon>
        <taxon>Kitasatosporales</taxon>
        <taxon>Streptomycetaceae</taxon>
        <taxon>Streptomyces</taxon>
        <taxon>Streptomyces aurantiacus group</taxon>
    </lineage>
</organism>
<name>A0ABT6M3T1_9ACTN</name>